<evidence type="ECO:0000256" key="11">
    <source>
        <dbReference type="ARBA" id="ARBA00023152"/>
    </source>
</evidence>
<keyword evidence="8 13" id="KW-0418">Kinase</keyword>
<evidence type="ECO:0000259" key="14">
    <source>
        <dbReference type="Pfam" id="PF00224"/>
    </source>
</evidence>
<dbReference type="GO" id="GO:0005524">
    <property type="term" value="F:ATP binding"/>
    <property type="evidence" value="ECO:0007669"/>
    <property type="project" value="UniProtKB-KW"/>
</dbReference>
<dbReference type="InterPro" id="IPR015793">
    <property type="entry name" value="Pyrv_Knase_brl"/>
</dbReference>
<dbReference type="Gene3D" id="2.40.33.10">
    <property type="entry name" value="PK beta-barrel domain-like"/>
    <property type="match status" value="1"/>
</dbReference>
<dbReference type="STRING" id="13249.T1I3S6"/>
<dbReference type="eggNOG" id="KOG2323">
    <property type="taxonomic scope" value="Eukaryota"/>
</dbReference>
<keyword evidence="5 13" id="KW-0808">Transferase</keyword>
<dbReference type="InterPro" id="IPR015806">
    <property type="entry name" value="Pyrv_Knase_insert_dom_sf"/>
</dbReference>
<keyword evidence="12" id="KW-0670">Pyruvate</keyword>
<accession>T1I3S6</accession>
<evidence type="ECO:0000313" key="16">
    <source>
        <dbReference type="EnsemblMetazoa" id="RPRC010945-PA"/>
    </source>
</evidence>
<keyword evidence="11 13" id="KW-0324">Glycolysis</keyword>
<keyword evidence="17" id="KW-1185">Reference proteome</keyword>
<dbReference type="InParanoid" id="T1I3S6"/>
<evidence type="ECO:0000259" key="15">
    <source>
        <dbReference type="Pfam" id="PF02887"/>
    </source>
</evidence>
<evidence type="ECO:0000256" key="2">
    <source>
        <dbReference type="ARBA" id="ARBA00004997"/>
    </source>
</evidence>
<evidence type="ECO:0000313" key="17">
    <source>
        <dbReference type="Proteomes" id="UP000015103"/>
    </source>
</evidence>
<proteinExistence type="inferred from homology"/>
<dbReference type="InterPro" id="IPR015813">
    <property type="entry name" value="Pyrv/PenolPyrv_kinase-like_dom"/>
</dbReference>
<dbReference type="InterPro" id="IPR015795">
    <property type="entry name" value="Pyrv_Knase_C"/>
</dbReference>
<dbReference type="PANTHER" id="PTHR11817">
    <property type="entry name" value="PYRUVATE KINASE"/>
    <property type="match status" value="1"/>
</dbReference>
<feature type="domain" description="Pyruvate kinase barrel" evidence="14">
    <location>
        <begin position="47"/>
        <end position="373"/>
    </location>
</feature>
<sequence>MCSLMQHKPEPHKPLKMQDKAAFKERLLDHNASLDVDSPMSPIALSTIICTITEKNSDPELIGEMISFGMKVARFDMNYTTASDQAILIKKFRSGVLEYSKKIRKVCTVAIAIELKGTVISIGAFHNNVEKLNLKAGEVIMLSASRAYDDCGTNERIYVDYDELPSILQPKDKLYLHYGRIELQVRGVVDNDIVCEIVTGGNLPPHTELTVLGVPLNLSAITEKDVEDLNFALDAEVDAIIIPMVRTGSSVDEVRDILGKRRYPMQIIFIFRNLEVHSSLALESIKGACNFFIPFRLCHVELSTEKVMQAQKSMVARANKAGKPVYAVTEYLNSMIHENCPTFAEATDVINAVIEGVDGLILEEETAIGDHPGVVVQTLSQLCREAESQIWQSDIYSTLTNAAAPPVDPAHAICMAAVESSLKAHASGIIVVTTSGKSAILIARYRPRCPVFAVTRYGAVARKMNLYKSVLPVHVLSPPHPCWSKDVDLRMQEGIDYGKAINIIKPGDALILVNSWRPGAGFTNNIRIVYAS</sequence>
<dbReference type="EC" id="2.7.1.40" evidence="4 13"/>
<dbReference type="Proteomes" id="UP000015103">
    <property type="component" value="Unassembled WGS sequence"/>
</dbReference>
<protein>
    <recommendedName>
        <fullName evidence="4 13">Pyruvate kinase</fullName>
        <ecNumber evidence="4 13">2.7.1.40</ecNumber>
    </recommendedName>
</protein>
<reference evidence="16" key="1">
    <citation type="submission" date="2015-05" db="UniProtKB">
        <authorList>
            <consortium name="EnsemblMetazoa"/>
        </authorList>
    </citation>
    <scope>IDENTIFICATION</scope>
</reference>
<evidence type="ECO:0000256" key="1">
    <source>
        <dbReference type="ARBA" id="ARBA00001958"/>
    </source>
</evidence>
<dbReference type="InterPro" id="IPR001697">
    <property type="entry name" value="Pyr_Knase"/>
</dbReference>
<evidence type="ECO:0000256" key="4">
    <source>
        <dbReference type="ARBA" id="ARBA00012142"/>
    </source>
</evidence>
<name>T1I3S6_RHOPR</name>
<keyword evidence="6" id="KW-0479">Metal-binding</keyword>
<dbReference type="GO" id="GO:0004743">
    <property type="term" value="F:pyruvate kinase activity"/>
    <property type="evidence" value="ECO:0007669"/>
    <property type="project" value="UniProtKB-EC"/>
</dbReference>
<evidence type="ECO:0000256" key="12">
    <source>
        <dbReference type="ARBA" id="ARBA00023317"/>
    </source>
</evidence>
<dbReference type="Pfam" id="PF00224">
    <property type="entry name" value="PK"/>
    <property type="match status" value="1"/>
</dbReference>
<dbReference type="Gene3D" id="3.20.20.60">
    <property type="entry name" value="Phosphoenolpyruvate-binding domains"/>
    <property type="match status" value="1"/>
</dbReference>
<dbReference type="EnsemblMetazoa" id="RPRC010945-RA">
    <property type="protein sequence ID" value="RPRC010945-PA"/>
    <property type="gene ID" value="RPRC010945"/>
</dbReference>
<comment type="similarity">
    <text evidence="3 13">Belongs to the pyruvate kinase family.</text>
</comment>
<evidence type="ECO:0000256" key="5">
    <source>
        <dbReference type="ARBA" id="ARBA00022679"/>
    </source>
</evidence>
<keyword evidence="9" id="KW-0067">ATP-binding</keyword>
<dbReference type="InterPro" id="IPR040442">
    <property type="entry name" value="Pyrv_kinase-like_dom_sf"/>
</dbReference>
<evidence type="ECO:0000256" key="9">
    <source>
        <dbReference type="ARBA" id="ARBA00022840"/>
    </source>
</evidence>
<evidence type="ECO:0000256" key="3">
    <source>
        <dbReference type="ARBA" id="ARBA00008663"/>
    </source>
</evidence>
<dbReference type="SUPFAM" id="SSF51621">
    <property type="entry name" value="Phosphoenolpyruvate/pyruvate domain"/>
    <property type="match status" value="1"/>
</dbReference>
<dbReference type="InterPro" id="IPR011037">
    <property type="entry name" value="Pyrv_Knase-like_insert_dom_sf"/>
</dbReference>
<evidence type="ECO:0000256" key="10">
    <source>
        <dbReference type="ARBA" id="ARBA00022842"/>
    </source>
</evidence>
<dbReference type="UniPathway" id="UPA00109">
    <property type="reaction ID" value="UER00188"/>
</dbReference>
<dbReference type="OMA" id="ICTITEK"/>
<evidence type="ECO:0000256" key="13">
    <source>
        <dbReference type="RuleBase" id="RU000504"/>
    </source>
</evidence>
<evidence type="ECO:0000256" key="6">
    <source>
        <dbReference type="ARBA" id="ARBA00022723"/>
    </source>
</evidence>
<evidence type="ECO:0000256" key="8">
    <source>
        <dbReference type="ARBA" id="ARBA00022777"/>
    </source>
</evidence>
<feature type="domain" description="Pyruvate kinase C-terminal" evidence="15">
    <location>
        <begin position="411"/>
        <end position="529"/>
    </location>
</feature>
<comment type="pathway">
    <text evidence="2 13">Carbohydrate degradation; glycolysis; pyruvate from D-glyceraldehyde 3-phosphate: step 5/5.</text>
</comment>
<dbReference type="Gene3D" id="3.40.1380.20">
    <property type="entry name" value="Pyruvate kinase, C-terminal domain"/>
    <property type="match status" value="1"/>
</dbReference>
<dbReference type="PRINTS" id="PR01050">
    <property type="entry name" value="PYRUVTKNASE"/>
</dbReference>
<dbReference type="HOGENOM" id="CLU_015439_0_1_1"/>
<dbReference type="SUPFAM" id="SSF52935">
    <property type="entry name" value="PK C-terminal domain-like"/>
    <property type="match status" value="1"/>
</dbReference>
<dbReference type="VEuPathDB" id="VectorBase:RPRC010945"/>
<dbReference type="AlphaFoldDB" id="T1I3S6"/>
<comment type="cofactor">
    <cofactor evidence="1">
        <name>K(+)</name>
        <dbReference type="ChEBI" id="CHEBI:29103"/>
    </cofactor>
</comment>
<dbReference type="EMBL" id="ACPB03004574">
    <property type="status" value="NOT_ANNOTATED_CDS"/>
    <property type="molecule type" value="Genomic_DNA"/>
</dbReference>
<organism evidence="16 17">
    <name type="scientific">Rhodnius prolixus</name>
    <name type="common">Triatomid bug</name>
    <dbReference type="NCBI Taxonomy" id="13249"/>
    <lineage>
        <taxon>Eukaryota</taxon>
        <taxon>Metazoa</taxon>
        <taxon>Ecdysozoa</taxon>
        <taxon>Arthropoda</taxon>
        <taxon>Hexapoda</taxon>
        <taxon>Insecta</taxon>
        <taxon>Pterygota</taxon>
        <taxon>Neoptera</taxon>
        <taxon>Paraneoptera</taxon>
        <taxon>Hemiptera</taxon>
        <taxon>Heteroptera</taxon>
        <taxon>Panheteroptera</taxon>
        <taxon>Cimicomorpha</taxon>
        <taxon>Reduviidae</taxon>
        <taxon>Triatominae</taxon>
        <taxon>Rhodnius</taxon>
    </lineage>
</organism>
<dbReference type="GO" id="GO:0030955">
    <property type="term" value="F:potassium ion binding"/>
    <property type="evidence" value="ECO:0007669"/>
    <property type="project" value="InterPro"/>
</dbReference>
<keyword evidence="10 13" id="KW-0460">Magnesium</keyword>
<keyword evidence="7" id="KW-0547">Nucleotide-binding</keyword>
<dbReference type="SUPFAM" id="SSF50800">
    <property type="entry name" value="PK beta-barrel domain-like"/>
    <property type="match status" value="1"/>
</dbReference>
<comment type="catalytic activity">
    <reaction evidence="13">
        <text>pyruvate + ATP = phosphoenolpyruvate + ADP + H(+)</text>
        <dbReference type="Rhea" id="RHEA:18157"/>
        <dbReference type="ChEBI" id="CHEBI:15361"/>
        <dbReference type="ChEBI" id="CHEBI:15378"/>
        <dbReference type="ChEBI" id="CHEBI:30616"/>
        <dbReference type="ChEBI" id="CHEBI:58702"/>
        <dbReference type="ChEBI" id="CHEBI:456216"/>
        <dbReference type="EC" id="2.7.1.40"/>
    </reaction>
</comment>
<dbReference type="GO" id="GO:0016301">
    <property type="term" value="F:kinase activity"/>
    <property type="evidence" value="ECO:0007669"/>
    <property type="project" value="UniProtKB-KW"/>
</dbReference>
<evidence type="ECO:0000256" key="7">
    <source>
        <dbReference type="ARBA" id="ARBA00022741"/>
    </source>
</evidence>
<dbReference type="InterPro" id="IPR036918">
    <property type="entry name" value="Pyrv_Knase_C_sf"/>
</dbReference>
<dbReference type="GO" id="GO:0000287">
    <property type="term" value="F:magnesium ion binding"/>
    <property type="evidence" value="ECO:0007669"/>
    <property type="project" value="InterPro"/>
</dbReference>
<dbReference type="Pfam" id="PF02887">
    <property type="entry name" value="PK_C"/>
    <property type="match status" value="1"/>
</dbReference>